<accession>A0A7X2ST52</accession>
<name>A0A7X2ST52_9LACO</name>
<comment type="caution">
    <text evidence="1">The sequence shown here is derived from an EMBL/GenBank/DDBJ whole genome shotgun (WGS) entry which is preliminary data.</text>
</comment>
<dbReference type="EMBL" id="WKKX01000885">
    <property type="protein sequence ID" value="MSE09458.1"/>
    <property type="molecule type" value="Genomic_DNA"/>
</dbReference>
<evidence type="ECO:0000313" key="1">
    <source>
        <dbReference type="EMBL" id="MSE09458.1"/>
    </source>
</evidence>
<sequence>MLREKKQGNYSVNNFAFYEFKDNTAKLFEDITDESNVELKNFDDTTENILKEYYTLLGE</sequence>
<organism evidence="1 2">
    <name type="scientific">Ligilactobacillus salivarius</name>
    <dbReference type="NCBI Taxonomy" id="1624"/>
    <lineage>
        <taxon>Bacteria</taxon>
        <taxon>Bacillati</taxon>
        <taxon>Bacillota</taxon>
        <taxon>Bacilli</taxon>
        <taxon>Lactobacillales</taxon>
        <taxon>Lactobacillaceae</taxon>
        <taxon>Ligilactobacillus</taxon>
    </lineage>
</organism>
<dbReference type="AlphaFoldDB" id="A0A7X2ST52"/>
<dbReference type="Proteomes" id="UP000467635">
    <property type="component" value="Unassembled WGS sequence"/>
</dbReference>
<gene>
    <name evidence="1" type="ORF">GKC33_12470</name>
</gene>
<evidence type="ECO:0000313" key="2">
    <source>
        <dbReference type="Proteomes" id="UP000467635"/>
    </source>
</evidence>
<reference evidence="1 2" key="1">
    <citation type="submission" date="2019-11" db="EMBL/GenBank/DDBJ databases">
        <title>Draft Genome Sequence of Plant Growth-Promoting Rhizosphere-Associated Bacteria.</title>
        <authorList>
            <person name="Vasilyev I.Y."/>
            <person name="Radchenko V."/>
            <person name="Ilnitskaya E.V."/>
        </authorList>
    </citation>
    <scope>NUCLEOTIDE SEQUENCE [LARGE SCALE GENOMIC DNA]</scope>
    <source>
        <strain evidence="1 2">VRA_01-1sq_f</strain>
    </source>
</reference>
<proteinExistence type="predicted"/>
<protein>
    <submittedName>
        <fullName evidence="1">Uncharacterized protein</fullName>
    </submittedName>
</protein>